<gene>
    <name evidence="5" type="ORF">N7456_005588</name>
</gene>
<keyword evidence="6" id="KW-1185">Reference proteome</keyword>
<dbReference type="InterPro" id="IPR051704">
    <property type="entry name" value="FAD_aromatic-hydroxylase"/>
</dbReference>
<keyword evidence="2" id="KW-0274">FAD</keyword>
<keyword evidence="5" id="KW-0503">Monooxygenase</keyword>
<feature type="domain" description="FAD-binding" evidence="4">
    <location>
        <begin position="2"/>
        <end position="322"/>
    </location>
</feature>
<reference evidence="5" key="1">
    <citation type="submission" date="2022-11" db="EMBL/GenBank/DDBJ databases">
        <authorList>
            <person name="Petersen C."/>
        </authorList>
    </citation>
    <scope>NUCLEOTIDE SEQUENCE</scope>
    <source>
        <strain evidence="5">IBT 30069</strain>
    </source>
</reference>
<dbReference type="InterPro" id="IPR036188">
    <property type="entry name" value="FAD/NAD-bd_sf"/>
</dbReference>
<evidence type="ECO:0000256" key="1">
    <source>
        <dbReference type="ARBA" id="ARBA00022630"/>
    </source>
</evidence>
<dbReference type="GO" id="GO:0004497">
    <property type="term" value="F:monooxygenase activity"/>
    <property type="evidence" value="ECO:0007669"/>
    <property type="project" value="UniProtKB-KW"/>
</dbReference>
<keyword evidence="3" id="KW-0560">Oxidoreductase</keyword>
<evidence type="ECO:0000256" key="2">
    <source>
        <dbReference type="ARBA" id="ARBA00022827"/>
    </source>
</evidence>
<accession>A0A9W9KKN7</accession>
<dbReference type="GO" id="GO:0071949">
    <property type="term" value="F:FAD binding"/>
    <property type="evidence" value="ECO:0007669"/>
    <property type="project" value="InterPro"/>
</dbReference>
<dbReference type="PANTHER" id="PTHR46865">
    <property type="entry name" value="OXIDOREDUCTASE-RELATED"/>
    <property type="match status" value="1"/>
</dbReference>
<proteinExistence type="predicted"/>
<comment type="caution">
    <text evidence="5">The sequence shown here is derived from an EMBL/GenBank/DDBJ whole genome shotgun (WGS) entry which is preliminary data.</text>
</comment>
<evidence type="ECO:0000256" key="3">
    <source>
        <dbReference type="ARBA" id="ARBA00023002"/>
    </source>
</evidence>
<dbReference type="Pfam" id="PF01494">
    <property type="entry name" value="FAD_binding_3"/>
    <property type="match status" value="1"/>
</dbReference>
<dbReference type="PRINTS" id="PR00420">
    <property type="entry name" value="RNGMNOXGNASE"/>
</dbReference>
<dbReference type="PANTHER" id="PTHR46865:SF2">
    <property type="entry name" value="MONOOXYGENASE"/>
    <property type="match status" value="1"/>
</dbReference>
<evidence type="ECO:0000259" key="4">
    <source>
        <dbReference type="Pfam" id="PF01494"/>
    </source>
</evidence>
<dbReference type="Proteomes" id="UP001149165">
    <property type="component" value="Unassembled WGS sequence"/>
</dbReference>
<dbReference type="EMBL" id="JAPQKH010000003">
    <property type="protein sequence ID" value="KAJ5108913.1"/>
    <property type="molecule type" value="Genomic_DNA"/>
</dbReference>
<dbReference type="InterPro" id="IPR002938">
    <property type="entry name" value="FAD-bd"/>
</dbReference>
<organism evidence="5 6">
    <name type="scientific">Penicillium angulare</name>
    <dbReference type="NCBI Taxonomy" id="116970"/>
    <lineage>
        <taxon>Eukaryota</taxon>
        <taxon>Fungi</taxon>
        <taxon>Dikarya</taxon>
        <taxon>Ascomycota</taxon>
        <taxon>Pezizomycotina</taxon>
        <taxon>Eurotiomycetes</taxon>
        <taxon>Eurotiomycetidae</taxon>
        <taxon>Eurotiales</taxon>
        <taxon>Aspergillaceae</taxon>
        <taxon>Penicillium</taxon>
    </lineage>
</organism>
<name>A0A9W9KKN7_9EURO</name>
<dbReference type="Gene3D" id="3.50.50.60">
    <property type="entry name" value="FAD/NAD(P)-binding domain"/>
    <property type="match status" value="1"/>
</dbReference>
<dbReference type="SUPFAM" id="SSF51905">
    <property type="entry name" value="FAD/NAD(P)-binding domain"/>
    <property type="match status" value="1"/>
</dbReference>
<protein>
    <submittedName>
        <fullName evidence="5">Monooxygenase</fullName>
    </submittedName>
</protein>
<dbReference type="AlphaFoldDB" id="A0A9W9KKN7"/>
<evidence type="ECO:0000313" key="5">
    <source>
        <dbReference type="EMBL" id="KAJ5108913.1"/>
    </source>
</evidence>
<dbReference type="OrthoDB" id="655030at2759"/>
<reference evidence="5" key="2">
    <citation type="journal article" date="2023" name="IMA Fungus">
        <title>Comparative genomic study of the Penicillium genus elucidates a diverse pangenome and 15 lateral gene transfer events.</title>
        <authorList>
            <person name="Petersen C."/>
            <person name="Sorensen T."/>
            <person name="Nielsen M.R."/>
            <person name="Sondergaard T.E."/>
            <person name="Sorensen J.L."/>
            <person name="Fitzpatrick D.A."/>
            <person name="Frisvad J.C."/>
            <person name="Nielsen K.L."/>
        </authorList>
    </citation>
    <scope>NUCLEOTIDE SEQUENCE</scope>
    <source>
        <strain evidence="5">IBT 30069</strain>
    </source>
</reference>
<keyword evidence="1" id="KW-0285">Flavoprotein</keyword>
<dbReference type="Gene3D" id="3.30.9.10">
    <property type="entry name" value="D-Amino Acid Oxidase, subunit A, domain 2"/>
    <property type="match status" value="1"/>
</dbReference>
<evidence type="ECO:0000313" key="6">
    <source>
        <dbReference type="Proteomes" id="UP001149165"/>
    </source>
</evidence>
<sequence>MKILICGAGCAGTALAFWLARAGHHVTVIERSQSLRALGAQIDIRNQGIEVIKRMGLLDAVRNKLVKEEGTHMVNSAGEVKAVFGTGNFSATAEYEIMRGDLVTLVYEATKNHENIKYIFGKSVESFDERENETGNENDILVHFSDGSTDSFDLLVGADGQGSRIRSSILPPGSKEYRKLGIYAAYWFIPRIETDTNTMSMYSSPGGRLILRRSHNATETQVYCIFRDDENTAQLNKLMRAPAEEQKSYWKKKFHDAGWEADRFLAGIDNTANFYCHEVVQVTAENWVRGRVALIGDAAHCPSPLTGLGTTTSLIGAYVLAGEITKSPNDLVLALKNYETVLRPLIREVQVVGPMKIKMAFPQSQWAINLKLAVMGFLCWLGIPDLLSQYVTDTSEWQLPHYPALE</sequence>